<reference evidence="1" key="1">
    <citation type="submission" date="2020-08" db="EMBL/GenBank/DDBJ databases">
        <title>Bridging the membrane lipid divide: bacteria of the FCB group superphylum have the potential to synthesize archaeal ether lipids.</title>
        <authorList>
            <person name="Villanueva L."/>
            <person name="von Meijenfeldt F.A.B."/>
            <person name="Westbye A.B."/>
            <person name="Yadav S."/>
            <person name="Hopmans E.C."/>
            <person name="Dutilh B.E."/>
            <person name="Sinninghe Damste J.S."/>
        </authorList>
    </citation>
    <scope>NUCLEOTIDE SEQUENCE</scope>
    <source>
        <strain evidence="1">NIOZ-UU157</strain>
    </source>
</reference>
<name>A0A7S9SU94_9VIRU</name>
<protein>
    <submittedName>
        <fullName evidence="1">Uncharacterized protein</fullName>
    </submittedName>
</protein>
<gene>
    <name evidence="1" type="ORF">NIOZUU157_00264</name>
</gene>
<proteinExistence type="predicted"/>
<sequence length="77" mass="8583">MTGLIKINTIGTDLHLFNIYSDINNFTAPFATNVTRDELLGKINPDGYVTDQVPNLSTIIRIMAIDKGIYLDIDINI</sequence>
<accession>A0A7S9SU94</accession>
<dbReference type="EMBL" id="MW030560">
    <property type="protein sequence ID" value="QPI16373.1"/>
    <property type="molecule type" value="Genomic_DNA"/>
</dbReference>
<organism evidence="1">
    <name type="scientific">Virus NIOZ-UU157</name>
    <dbReference type="NCBI Taxonomy" id="2763269"/>
    <lineage>
        <taxon>Viruses</taxon>
    </lineage>
</organism>
<evidence type="ECO:0000313" key="1">
    <source>
        <dbReference type="EMBL" id="QPI16373.1"/>
    </source>
</evidence>